<evidence type="ECO:0000313" key="3">
    <source>
        <dbReference type="EMBL" id="MBD5770153.1"/>
    </source>
</evidence>
<sequence length="140" mass="16287">MKHFEYLHLLIISFFSQASESNTLMNLSDLRWENRLIFINEPVNSNTALALMKNHITEINERDIVWFIINQNEALTNYSGTLSTSFISKAQQKYRLKEGTVTLIGKDGGIKSQQNRIDVQTLFSTIDAMPMRRYEIRNIK</sequence>
<name>A0ABR8NVS3_9GAMM</name>
<dbReference type="EMBL" id="JACYFC010000001">
    <property type="protein sequence ID" value="MBD5770153.1"/>
    <property type="molecule type" value="Genomic_DNA"/>
</dbReference>
<proteinExistence type="predicted"/>
<dbReference type="Pfam" id="PF13778">
    <property type="entry name" value="DUF4174"/>
    <property type="match status" value="1"/>
</dbReference>
<evidence type="ECO:0000259" key="2">
    <source>
        <dbReference type="Pfam" id="PF13778"/>
    </source>
</evidence>
<reference evidence="3 4" key="1">
    <citation type="submission" date="2020-09" db="EMBL/GenBank/DDBJ databases">
        <title>Marinomonas sp. nov., isolated from the cysticercosis algae of Qingdao, China.</title>
        <authorList>
            <person name="Sun X."/>
        </authorList>
    </citation>
    <scope>NUCLEOTIDE SEQUENCE [LARGE SCALE GENOMIC DNA]</scope>
    <source>
        <strain evidence="3 4">SM2066</strain>
    </source>
</reference>
<dbReference type="InterPro" id="IPR025232">
    <property type="entry name" value="DUF4174"/>
</dbReference>
<accession>A0ABR8NVS3</accession>
<dbReference type="RefSeq" id="WP_191593512.1">
    <property type="nucleotide sequence ID" value="NZ_JACYFC010000001.1"/>
</dbReference>
<feature type="domain" description="DUF4174" evidence="2">
    <location>
        <begin position="27"/>
        <end position="135"/>
    </location>
</feature>
<protein>
    <submittedName>
        <fullName evidence="3">DUF4174 domain-containing protein</fullName>
    </submittedName>
</protein>
<comment type="caution">
    <text evidence="3">The sequence shown here is derived from an EMBL/GenBank/DDBJ whole genome shotgun (WGS) entry which is preliminary data.</text>
</comment>
<keyword evidence="1" id="KW-0732">Signal</keyword>
<dbReference type="Proteomes" id="UP000604161">
    <property type="component" value="Unassembled WGS sequence"/>
</dbReference>
<evidence type="ECO:0000256" key="1">
    <source>
        <dbReference type="ARBA" id="ARBA00022729"/>
    </source>
</evidence>
<gene>
    <name evidence="3" type="ORF">IF202_03745</name>
</gene>
<keyword evidence="4" id="KW-1185">Reference proteome</keyword>
<organism evidence="3 4">
    <name type="scientific">Marinomonas colpomeniae</name>
    <dbReference type="NCBI Taxonomy" id="2774408"/>
    <lineage>
        <taxon>Bacteria</taxon>
        <taxon>Pseudomonadati</taxon>
        <taxon>Pseudomonadota</taxon>
        <taxon>Gammaproteobacteria</taxon>
        <taxon>Oceanospirillales</taxon>
        <taxon>Oceanospirillaceae</taxon>
        <taxon>Marinomonas</taxon>
    </lineage>
</organism>
<evidence type="ECO:0000313" key="4">
    <source>
        <dbReference type="Proteomes" id="UP000604161"/>
    </source>
</evidence>